<name>A0A1W9NZ00_UNCC3</name>
<dbReference type="InterPro" id="IPR016732">
    <property type="entry name" value="UCP018688"/>
</dbReference>
<dbReference type="PANTHER" id="PTHR41373">
    <property type="entry name" value="DUF2156 DOMAIN-CONTAINING PROTEIN"/>
    <property type="match status" value="1"/>
</dbReference>
<dbReference type="Pfam" id="PF09924">
    <property type="entry name" value="LPG_synthase_C"/>
    <property type="match status" value="1"/>
</dbReference>
<reference evidence="3" key="1">
    <citation type="submission" date="2017-03" db="EMBL/GenBank/DDBJ databases">
        <title>Novel pathways for hydrocarbon cycling and metabolic interdependencies in hydrothermal sediment communities.</title>
        <authorList>
            <person name="Dombrowski N."/>
            <person name="Seitz K."/>
            <person name="Teske A."/>
            <person name="Baker B."/>
        </authorList>
    </citation>
    <scope>NUCLEOTIDE SEQUENCE [LARGE SCALE GENOMIC DNA]</scope>
</reference>
<feature type="domain" description="Phosphatidylglycerol lysyltransferase C-terminal" evidence="1">
    <location>
        <begin position="34"/>
        <end position="304"/>
    </location>
</feature>
<dbReference type="Proteomes" id="UP000192520">
    <property type="component" value="Unassembled WGS sequence"/>
</dbReference>
<dbReference type="SUPFAM" id="SSF55729">
    <property type="entry name" value="Acyl-CoA N-acyltransferases (Nat)"/>
    <property type="match status" value="2"/>
</dbReference>
<organism evidence="2 3">
    <name type="scientific">candidate division CPR3 bacterium 4484_211</name>
    <dbReference type="NCBI Taxonomy" id="1968527"/>
    <lineage>
        <taxon>Bacteria</taxon>
        <taxon>Bacteria division CPR3</taxon>
    </lineage>
</organism>
<dbReference type="InterPro" id="IPR024320">
    <property type="entry name" value="LPG_synthase_C"/>
</dbReference>
<evidence type="ECO:0000313" key="3">
    <source>
        <dbReference type="Proteomes" id="UP000192520"/>
    </source>
</evidence>
<proteinExistence type="predicted"/>
<evidence type="ECO:0000259" key="1">
    <source>
        <dbReference type="Pfam" id="PF09924"/>
    </source>
</evidence>
<dbReference type="PANTHER" id="PTHR41373:SF1">
    <property type="entry name" value="PHOSPHATIDYLGLYCEROL LYSYLTRANSFERASE C-TERMINAL DOMAIN-CONTAINING PROTEIN"/>
    <property type="match status" value="1"/>
</dbReference>
<dbReference type="AlphaFoldDB" id="A0A1W9NZ00"/>
<evidence type="ECO:0000313" key="2">
    <source>
        <dbReference type="EMBL" id="OQX51319.1"/>
    </source>
</evidence>
<dbReference type="EMBL" id="MZGJ01000005">
    <property type="protein sequence ID" value="OQX51319.1"/>
    <property type="molecule type" value="Genomic_DNA"/>
</dbReference>
<protein>
    <recommendedName>
        <fullName evidence="1">Phosphatidylglycerol lysyltransferase C-terminal domain-containing protein</fullName>
    </recommendedName>
</protein>
<dbReference type="Gene3D" id="3.40.630.30">
    <property type="match status" value="1"/>
</dbReference>
<dbReference type="InterPro" id="IPR016181">
    <property type="entry name" value="Acyl_CoA_acyltransferase"/>
</dbReference>
<sequence length="306" mass="35581">MRESRLKIPHFPQFEPFGLTCQSTISGFNNYLNSNYSDFVFTSLFTLDNNNSLKISNLNENLVVVFDDSVSGETLLSILGKNCMDQSLNALLEYAGTSLKINYLTFVPELAIKALESPERFRVKLNRDNCDYLYKIAHQADLLGADFANLRRKRNLCQRLYSPKFMKLSKTNFDDCWRLQEEWRRSKVNLEKESILSLQREADGLEKAFLFWDQLNLTMFGIAIDRQLKAFALLEEIPKKTLLIHHFKTARGIKGLGEFFFWSLAQEFRSKLEFINFEQDLGSAGLRKFKKYLHPCCLLRKYVVGT</sequence>
<gene>
    <name evidence="2" type="ORF">B5M47_01275</name>
</gene>
<accession>A0A1W9NZ00</accession>
<comment type="caution">
    <text evidence="2">The sequence shown here is derived from an EMBL/GenBank/DDBJ whole genome shotgun (WGS) entry which is preliminary data.</text>
</comment>